<evidence type="ECO:0000313" key="1">
    <source>
        <dbReference type="EMBL" id="KAG0558781.1"/>
    </source>
</evidence>
<comment type="caution">
    <text evidence="1">The sequence shown here is derived from an EMBL/GenBank/DDBJ whole genome shotgun (WGS) entry which is preliminary data.</text>
</comment>
<organism evidence="1 2">
    <name type="scientific">Ceratodon purpureus</name>
    <name type="common">Fire moss</name>
    <name type="synonym">Dicranum purpureum</name>
    <dbReference type="NCBI Taxonomy" id="3225"/>
    <lineage>
        <taxon>Eukaryota</taxon>
        <taxon>Viridiplantae</taxon>
        <taxon>Streptophyta</taxon>
        <taxon>Embryophyta</taxon>
        <taxon>Bryophyta</taxon>
        <taxon>Bryophytina</taxon>
        <taxon>Bryopsida</taxon>
        <taxon>Dicranidae</taxon>
        <taxon>Pseudoditrichales</taxon>
        <taxon>Ditrichaceae</taxon>
        <taxon>Ceratodon</taxon>
    </lineage>
</organism>
<proteinExistence type="predicted"/>
<dbReference type="EMBL" id="CM026431">
    <property type="protein sequence ID" value="KAG0558781.1"/>
    <property type="molecule type" value="Genomic_DNA"/>
</dbReference>
<dbReference type="Proteomes" id="UP000822688">
    <property type="component" value="Chromosome 10"/>
</dbReference>
<evidence type="ECO:0000313" key="2">
    <source>
        <dbReference type="Proteomes" id="UP000822688"/>
    </source>
</evidence>
<name>A0A8T0GHF5_CERPU</name>
<gene>
    <name evidence="1" type="ORF">KC19_10G054000</name>
</gene>
<keyword evidence="2" id="KW-1185">Reference proteome</keyword>
<protein>
    <submittedName>
        <fullName evidence="1">Uncharacterized protein</fullName>
    </submittedName>
</protein>
<reference evidence="1" key="1">
    <citation type="submission" date="2020-06" db="EMBL/GenBank/DDBJ databases">
        <title>WGS assembly of Ceratodon purpureus strain R40.</title>
        <authorList>
            <person name="Carey S.B."/>
            <person name="Jenkins J."/>
            <person name="Shu S."/>
            <person name="Lovell J.T."/>
            <person name="Sreedasyam A."/>
            <person name="Maumus F."/>
            <person name="Tiley G.P."/>
            <person name="Fernandez-Pozo N."/>
            <person name="Barry K."/>
            <person name="Chen C."/>
            <person name="Wang M."/>
            <person name="Lipzen A."/>
            <person name="Daum C."/>
            <person name="Saski C.A."/>
            <person name="Payton A.C."/>
            <person name="Mcbreen J.C."/>
            <person name="Conrad R.E."/>
            <person name="Kollar L.M."/>
            <person name="Olsson S."/>
            <person name="Huttunen S."/>
            <person name="Landis J.B."/>
            <person name="Wickett N.J."/>
            <person name="Johnson M.G."/>
            <person name="Rensing S.A."/>
            <person name="Grimwood J."/>
            <person name="Schmutz J."/>
            <person name="Mcdaniel S.F."/>
        </authorList>
    </citation>
    <scope>NUCLEOTIDE SEQUENCE</scope>
    <source>
        <strain evidence="1">R40</strain>
    </source>
</reference>
<sequence>MIEVGERRRGANPMSSAPGSFGQPIIITLQTHTSHSLFSPLQTPSLSFCLEYLLSCGCVVKVGSIAECTTPGRFGVPDMVSSSFPVAYMELNLSLPSNRSCGMHGPWDSTPKRRLIFSRVCRDCVVFLFRFRVAR</sequence>
<dbReference type="AlphaFoldDB" id="A0A8T0GHF5"/>
<accession>A0A8T0GHF5</accession>